<protein>
    <recommendedName>
        <fullName evidence="3 6">peptidylprolyl isomerase</fullName>
        <ecNumber evidence="3 6">5.2.1.8</ecNumber>
    </recommendedName>
</protein>
<dbReference type="RefSeq" id="WP_142005134.1">
    <property type="nucleotide sequence ID" value="NZ_CAJTBP010000001.1"/>
</dbReference>
<feature type="chain" id="PRO_5039385021" description="peptidylprolyl isomerase" evidence="8">
    <location>
        <begin position="27"/>
        <end position="341"/>
    </location>
</feature>
<comment type="catalytic activity">
    <reaction evidence="1 6">
        <text>[protein]-peptidylproline (omega=180) = [protein]-peptidylproline (omega=0)</text>
        <dbReference type="Rhea" id="RHEA:16237"/>
        <dbReference type="Rhea" id="RHEA-COMP:10747"/>
        <dbReference type="Rhea" id="RHEA-COMP:10748"/>
        <dbReference type="ChEBI" id="CHEBI:83833"/>
        <dbReference type="ChEBI" id="CHEBI:83834"/>
        <dbReference type="EC" id="5.2.1.8"/>
    </reaction>
</comment>
<dbReference type="GO" id="GO:0003755">
    <property type="term" value="F:peptidyl-prolyl cis-trans isomerase activity"/>
    <property type="evidence" value="ECO:0007669"/>
    <property type="project" value="UniProtKB-KW"/>
</dbReference>
<dbReference type="OrthoDB" id="25996at2"/>
<dbReference type="PANTHER" id="PTHR43811">
    <property type="entry name" value="FKBP-TYPE PEPTIDYL-PROLYL CIS-TRANS ISOMERASE FKPA"/>
    <property type="match status" value="1"/>
</dbReference>
<evidence type="ECO:0000259" key="9">
    <source>
        <dbReference type="PROSITE" id="PS50059"/>
    </source>
</evidence>
<feature type="compositionally biased region" description="Basic and acidic residues" evidence="7">
    <location>
        <begin position="192"/>
        <end position="202"/>
    </location>
</feature>
<dbReference type="Gene3D" id="3.10.50.40">
    <property type="match status" value="2"/>
</dbReference>
<feature type="region of interest" description="Disordered" evidence="7">
    <location>
        <begin position="192"/>
        <end position="230"/>
    </location>
</feature>
<evidence type="ECO:0000256" key="2">
    <source>
        <dbReference type="ARBA" id="ARBA00006577"/>
    </source>
</evidence>
<keyword evidence="4 6" id="KW-0697">Rotamase</keyword>
<comment type="caution">
    <text evidence="10">The sequence shown here is derived from an EMBL/GenBank/DDBJ whole genome shotgun (WGS) entry which is preliminary data.</text>
</comment>
<accession>A0A542XB43</accession>
<dbReference type="SUPFAM" id="SSF54534">
    <property type="entry name" value="FKBP-like"/>
    <property type="match status" value="2"/>
</dbReference>
<evidence type="ECO:0000313" key="11">
    <source>
        <dbReference type="Proteomes" id="UP000318336"/>
    </source>
</evidence>
<feature type="compositionally biased region" description="Basic and acidic residues" evidence="7">
    <location>
        <begin position="213"/>
        <end position="230"/>
    </location>
</feature>
<evidence type="ECO:0000256" key="5">
    <source>
        <dbReference type="ARBA" id="ARBA00023235"/>
    </source>
</evidence>
<sequence>MRSTRLRLVAAAVVPLALLTACGDDATDAASSSSPTTAASPLTVAPDKVTPITAAAVSQSNPAKPTMKLSTTPFQVNATTTKVTKQGTGKTVGAKDIAYVSYVAVNGTSGKTIESTFGKPNAAFNLGNPGTFPGLVKALKGKKVGTEMVVAVPPSEGFGAQGNKQVGITSKDTMVFFVKVNDSMPLLTEIKGKEKQPSDENLPRATVPAGAGKEAKITEPKTKERPTKTVSEELITGEGPKVVEGQTVLVSYTGKIWGGKVFDSTAKQGGQPATFALQTGSAGGQQGVVPGFVKGLAGHPVGSRVLVVMPPADGYGKTGNPQAGIKGTDTLIFVVDILAAI</sequence>
<dbReference type="PROSITE" id="PS50059">
    <property type="entry name" value="FKBP_PPIASE"/>
    <property type="match status" value="2"/>
</dbReference>
<evidence type="ECO:0000256" key="7">
    <source>
        <dbReference type="SAM" id="MobiDB-lite"/>
    </source>
</evidence>
<evidence type="ECO:0000256" key="3">
    <source>
        <dbReference type="ARBA" id="ARBA00013194"/>
    </source>
</evidence>
<dbReference type="EC" id="5.2.1.8" evidence="3 6"/>
<proteinExistence type="inferred from homology"/>
<evidence type="ECO:0000313" key="10">
    <source>
        <dbReference type="EMBL" id="TQL33069.1"/>
    </source>
</evidence>
<dbReference type="PANTHER" id="PTHR43811:SF19">
    <property type="entry name" value="39 KDA FK506-BINDING NUCLEAR PROTEIN"/>
    <property type="match status" value="1"/>
</dbReference>
<evidence type="ECO:0000256" key="4">
    <source>
        <dbReference type="ARBA" id="ARBA00023110"/>
    </source>
</evidence>
<gene>
    <name evidence="10" type="ORF">FB554_1203</name>
</gene>
<comment type="similarity">
    <text evidence="2">Belongs to the FKBP-type PPIase family.</text>
</comment>
<dbReference type="Pfam" id="PF00254">
    <property type="entry name" value="FKBP_C"/>
    <property type="match status" value="2"/>
</dbReference>
<keyword evidence="8" id="KW-0732">Signal</keyword>
<evidence type="ECO:0000256" key="6">
    <source>
        <dbReference type="PROSITE-ProRule" id="PRU00277"/>
    </source>
</evidence>
<feature type="signal peptide" evidence="8">
    <location>
        <begin position="1"/>
        <end position="26"/>
    </location>
</feature>
<name>A0A542XB43_9MICO</name>
<dbReference type="EMBL" id="VFOK01000001">
    <property type="protein sequence ID" value="TQL33069.1"/>
    <property type="molecule type" value="Genomic_DNA"/>
</dbReference>
<reference evidence="10 11" key="1">
    <citation type="submission" date="2019-06" db="EMBL/GenBank/DDBJ databases">
        <title>Sequencing the genomes of 1000 actinobacteria strains.</title>
        <authorList>
            <person name="Klenk H.-P."/>
        </authorList>
    </citation>
    <scope>NUCLEOTIDE SEQUENCE [LARGE SCALE GENOMIC DNA]</scope>
    <source>
        <strain evidence="10 11">DSM 24617</strain>
    </source>
</reference>
<dbReference type="AlphaFoldDB" id="A0A542XB43"/>
<dbReference type="PROSITE" id="PS51257">
    <property type="entry name" value="PROKAR_LIPOPROTEIN"/>
    <property type="match status" value="1"/>
</dbReference>
<organism evidence="10 11">
    <name type="scientific">Barrientosiimonas humi</name>
    <dbReference type="NCBI Taxonomy" id="999931"/>
    <lineage>
        <taxon>Bacteria</taxon>
        <taxon>Bacillati</taxon>
        <taxon>Actinomycetota</taxon>
        <taxon>Actinomycetes</taxon>
        <taxon>Micrococcales</taxon>
        <taxon>Dermacoccaceae</taxon>
        <taxon>Barrientosiimonas</taxon>
    </lineage>
</organism>
<dbReference type="InterPro" id="IPR001179">
    <property type="entry name" value="PPIase_FKBP_dom"/>
</dbReference>
<evidence type="ECO:0000256" key="1">
    <source>
        <dbReference type="ARBA" id="ARBA00000971"/>
    </source>
</evidence>
<keyword evidence="11" id="KW-1185">Reference proteome</keyword>
<keyword evidence="5 6" id="KW-0413">Isomerase</keyword>
<feature type="domain" description="PPIase FKBP-type" evidence="9">
    <location>
        <begin position="245"/>
        <end position="341"/>
    </location>
</feature>
<dbReference type="Proteomes" id="UP000318336">
    <property type="component" value="Unassembled WGS sequence"/>
</dbReference>
<dbReference type="InterPro" id="IPR046357">
    <property type="entry name" value="PPIase_dom_sf"/>
</dbReference>
<feature type="domain" description="PPIase FKBP-type" evidence="9">
    <location>
        <begin position="95"/>
        <end position="184"/>
    </location>
</feature>
<evidence type="ECO:0000256" key="8">
    <source>
        <dbReference type="SAM" id="SignalP"/>
    </source>
</evidence>